<sequence>MNIKVSGSVPIHCRTLLESQVEDFVLIKAKR</sequence>
<accession>A0A1S7RAC7</accession>
<dbReference type="Proteomes" id="UP000191987">
    <property type="component" value="Unassembled WGS sequence"/>
</dbReference>
<organism evidence="1 2">
    <name type="scientific">Agrobacterium deltaense Zutra 3/1</name>
    <dbReference type="NCBI Taxonomy" id="1183427"/>
    <lineage>
        <taxon>Bacteria</taxon>
        <taxon>Pseudomonadati</taxon>
        <taxon>Pseudomonadota</taxon>
        <taxon>Alphaproteobacteria</taxon>
        <taxon>Hyphomicrobiales</taxon>
        <taxon>Rhizobiaceae</taxon>
        <taxon>Rhizobium/Agrobacterium group</taxon>
        <taxon>Agrobacterium</taxon>
    </lineage>
</organism>
<evidence type="ECO:0000313" key="1">
    <source>
        <dbReference type="EMBL" id="CUX49439.1"/>
    </source>
</evidence>
<dbReference type="EMBL" id="FBWG01000032">
    <property type="protein sequence ID" value="CUX49439.1"/>
    <property type="molecule type" value="Genomic_DNA"/>
</dbReference>
<name>A0A1S7RAC7_9HYPH</name>
<gene>
    <name evidence="1" type="ORF">AGR7C_Lc140116</name>
</gene>
<evidence type="ECO:0000313" key="2">
    <source>
        <dbReference type="Proteomes" id="UP000191987"/>
    </source>
</evidence>
<reference evidence="1 2" key="1">
    <citation type="submission" date="2016-01" db="EMBL/GenBank/DDBJ databases">
        <authorList>
            <person name="Oliw E.H."/>
        </authorList>
    </citation>
    <scope>NUCLEOTIDE SEQUENCE [LARGE SCALE GENOMIC DNA]</scope>
    <source>
        <strain evidence="1 2">Zutra 3-1</strain>
    </source>
</reference>
<proteinExistence type="predicted"/>
<protein>
    <submittedName>
        <fullName evidence="1">Uncharacterized protein</fullName>
    </submittedName>
</protein>
<dbReference type="AlphaFoldDB" id="A0A1S7RAC7"/>